<evidence type="ECO:0000256" key="5">
    <source>
        <dbReference type="SAM" id="MobiDB-lite"/>
    </source>
</evidence>
<feature type="compositionally biased region" description="Polar residues" evidence="5">
    <location>
        <begin position="231"/>
        <end position="251"/>
    </location>
</feature>
<evidence type="ECO:0000256" key="3">
    <source>
        <dbReference type="ARBA" id="ARBA00022989"/>
    </source>
</evidence>
<feature type="compositionally biased region" description="Polar residues" evidence="5">
    <location>
        <begin position="87"/>
        <end position="130"/>
    </location>
</feature>
<keyword evidence="2 6" id="KW-0812">Transmembrane</keyword>
<dbReference type="PANTHER" id="PTHR15549:SF30">
    <property type="entry name" value="MID2 DOMAIN-CONTAINING PROTEIN"/>
    <property type="match status" value="1"/>
</dbReference>
<keyword evidence="4 6" id="KW-0472">Membrane</keyword>
<feature type="compositionally biased region" description="Low complexity" evidence="5">
    <location>
        <begin position="35"/>
        <end position="53"/>
    </location>
</feature>
<accession>A0A0D7BQD1</accession>
<feature type="chain" id="PRO_5002317540" description="Mid2 domain-containing protein" evidence="7">
    <location>
        <begin position="21"/>
        <end position="381"/>
    </location>
</feature>
<feature type="compositionally biased region" description="Low complexity" evidence="5">
    <location>
        <begin position="60"/>
        <end position="85"/>
    </location>
</feature>
<dbReference type="OrthoDB" id="2576541at2759"/>
<feature type="region of interest" description="Disordered" evidence="5">
    <location>
        <begin position="360"/>
        <end position="381"/>
    </location>
</feature>
<dbReference type="GO" id="GO:0071944">
    <property type="term" value="C:cell periphery"/>
    <property type="evidence" value="ECO:0007669"/>
    <property type="project" value="UniProtKB-ARBA"/>
</dbReference>
<dbReference type="STRING" id="1314674.A0A0D7BQD1"/>
<dbReference type="AlphaFoldDB" id="A0A0D7BQD1"/>
<reference evidence="8 9" key="1">
    <citation type="journal article" date="2015" name="Fungal Genet. Biol.">
        <title>Evolution of novel wood decay mechanisms in Agaricales revealed by the genome sequences of Fistulina hepatica and Cylindrobasidium torrendii.</title>
        <authorList>
            <person name="Floudas D."/>
            <person name="Held B.W."/>
            <person name="Riley R."/>
            <person name="Nagy L.G."/>
            <person name="Koehler G."/>
            <person name="Ransdell A.S."/>
            <person name="Younus H."/>
            <person name="Chow J."/>
            <person name="Chiniquy J."/>
            <person name="Lipzen A."/>
            <person name="Tritt A."/>
            <person name="Sun H."/>
            <person name="Haridas S."/>
            <person name="LaButti K."/>
            <person name="Ohm R.A."/>
            <person name="Kues U."/>
            <person name="Blanchette R.A."/>
            <person name="Grigoriev I.V."/>
            <person name="Minto R.E."/>
            <person name="Hibbett D.S."/>
        </authorList>
    </citation>
    <scope>NUCLEOTIDE SEQUENCE [LARGE SCALE GENOMIC DNA]</scope>
    <source>
        <strain evidence="8 9">FP15055 ss-10</strain>
    </source>
</reference>
<name>A0A0D7BQD1_9AGAR</name>
<feature type="signal peptide" evidence="7">
    <location>
        <begin position="1"/>
        <end position="20"/>
    </location>
</feature>
<dbReference type="GO" id="GO:0016020">
    <property type="term" value="C:membrane"/>
    <property type="evidence" value="ECO:0007669"/>
    <property type="project" value="UniProtKB-SubCell"/>
</dbReference>
<evidence type="ECO:0000256" key="2">
    <source>
        <dbReference type="ARBA" id="ARBA00022692"/>
    </source>
</evidence>
<evidence type="ECO:0000256" key="6">
    <source>
        <dbReference type="SAM" id="Phobius"/>
    </source>
</evidence>
<dbReference type="PANTHER" id="PTHR15549">
    <property type="entry name" value="PAIRED IMMUNOGLOBULIN-LIKE TYPE 2 RECEPTOR"/>
    <property type="match status" value="1"/>
</dbReference>
<feature type="region of interest" description="Disordered" evidence="5">
    <location>
        <begin position="31"/>
        <end position="159"/>
    </location>
</feature>
<sequence length="381" mass="39032">MKASRSLLLSCLLAVAVVQASEKTARQLSISLPGSDDATTTATSAKPTSTSSSTKEETSTSETKPTTTSTATATSATSTSTTDKPSNADTTSKPENTSSTIKTTQAPVTTEEVTTNSVGDAVTITRTHTPTAAADPSSSSSSSDDSSSGSNSNKDDKGLGTGSIVGIAVAGGIALIGVLAFVYWKFTRKRFNDFDDTEAIKWPELNAHGGPGGNTGAVPLPTHNTGRAGFDTSSEVSLSRTPSQTGTNYSTPDLGMNDPYAVPPLPHLNPGQPMPYRDDPNASGAFYDPYRGPVPQTIHDKQGIPGAGWQQPGDAYPMTQMGRASPGPTAALGMYDAGRMSPAPMAGRASPGPQAAYGMGVPQYGRASPGPGAAYDPYGAR</sequence>
<keyword evidence="9" id="KW-1185">Reference proteome</keyword>
<dbReference type="InterPro" id="IPR051694">
    <property type="entry name" value="Immunoregulatory_rcpt-like"/>
</dbReference>
<protein>
    <recommendedName>
        <fullName evidence="10">Mid2 domain-containing protein</fullName>
    </recommendedName>
</protein>
<organism evidence="8 9">
    <name type="scientific">Cylindrobasidium torrendii FP15055 ss-10</name>
    <dbReference type="NCBI Taxonomy" id="1314674"/>
    <lineage>
        <taxon>Eukaryota</taxon>
        <taxon>Fungi</taxon>
        <taxon>Dikarya</taxon>
        <taxon>Basidiomycota</taxon>
        <taxon>Agaricomycotina</taxon>
        <taxon>Agaricomycetes</taxon>
        <taxon>Agaricomycetidae</taxon>
        <taxon>Agaricales</taxon>
        <taxon>Marasmiineae</taxon>
        <taxon>Physalacriaceae</taxon>
        <taxon>Cylindrobasidium</taxon>
    </lineage>
</organism>
<proteinExistence type="predicted"/>
<dbReference type="EMBL" id="KN880443">
    <property type="protein sequence ID" value="KIY72440.1"/>
    <property type="molecule type" value="Genomic_DNA"/>
</dbReference>
<feature type="region of interest" description="Disordered" evidence="5">
    <location>
        <begin position="230"/>
        <end position="255"/>
    </location>
</feature>
<feature type="compositionally biased region" description="Low complexity" evidence="5">
    <location>
        <begin position="137"/>
        <end position="152"/>
    </location>
</feature>
<evidence type="ECO:0000256" key="4">
    <source>
        <dbReference type="ARBA" id="ARBA00023136"/>
    </source>
</evidence>
<evidence type="ECO:0000256" key="7">
    <source>
        <dbReference type="SAM" id="SignalP"/>
    </source>
</evidence>
<dbReference type="Proteomes" id="UP000054007">
    <property type="component" value="Unassembled WGS sequence"/>
</dbReference>
<keyword evidence="3 6" id="KW-1133">Transmembrane helix</keyword>
<comment type="subcellular location">
    <subcellularLocation>
        <location evidence="1">Membrane</location>
        <topology evidence="1">Single-pass membrane protein</topology>
    </subcellularLocation>
</comment>
<evidence type="ECO:0000313" key="9">
    <source>
        <dbReference type="Proteomes" id="UP000054007"/>
    </source>
</evidence>
<evidence type="ECO:0000256" key="1">
    <source>
        <dbReference type="ARBA" id="ARBA00004167"/>
    </source>
</evidence>
<evidence type="ECO:0000313" key="8">
    <source>
        <dbReference type="EMBL" id="KIY72440.1"/>
    </source>
</evidence>
<keyword evidence="7" id="KW-0732">Signal</keyword>
<feature type="transmembrane region" description="Helical" evidence="6">
    <location>
        <begin position="164"/>
        <end position="184"/>
    </location>
</feature>
<gene>
    <name evidence="8" type="ORF">CYLTODRAFT_343963</name>
</gene>
<evidence type="ECO:0008006" key="10">
    <source>
        <dbReference type="Google" id="ProtNLM"/>
    </source>
</evidence>